<sequence>MFGQIHNKRASEYTFAGGKSRVRHAEENCCCRAKQKDADGQESLTTSPRAQTLPEQLKLFALMACCFCCCPILRCVFWFCAFEAFLSLYLWYSVLSDLIRTFDNSTELKDVLLLVVLTGWLITLGVSTASLVISKRKKDSQFVWPRLVQQSGLLVLGFLLALLLVIYFAGGAYRINSWLISFYESVFSDPLDREARQDAHESLRLHFLVLIPLDFLHICYMASALCATKKYYKELQTETLGGPFQRVSQNDPTQPPTNPHYKGSIS</sequence>
<name>A0A914GWV0_GLORO</name>
<evidence type="ECO:0000313" key="4">
    <source>
        <dbReference type="WBParaSite" id="Gr19_v10_g11929.t1"/>
    </source>
</evidence>
<dbReference type="AlphaFoldDB" id="A0A914GWV0"/>
<dbReference type="WBParaSite" id="Gr19_v10_g11929.t1">
    <property type="protein sequence ID" value="Gr19_v10_g11929.t1"/>
    <property type="gene ID" value="Gr19_v10_g11929"/>
</dbReference>
<keyword evidence="2" id="KW-1133">Transmembrane helix</keyword>
<keyword evidence="2" id="KW-0472">Membrane</keyword>
<dbReference type="Proteomes" id="UP000887572">
    <property type="component" value="Unplaced"/>
</dbReference>
<feature type="transmembrane region" description="Helical" evidence="2">
    <location>
        <begin position="112"/>
        <end position="133"/>
    </location>
</feature>
<reference evidence="4" key="1">
    <citation type="submission" date="2022-11" db="UniProtKB">
        <authorList>
            <consortium name="WormBaseParasite"/>
        </authorList>
    </citation>
    <scope>IDENTIFICATION</scope>
</reference>
<evidence type="ECO:0000256" key="2">
    <source>
        <dbReference type="SAM" id="Phobius"/>
    </source>
</evidence>
<keyword evidence="3" id="KW-1185">Reference proteome</keyword>
<feature type="transmembrane region" description="Helical" evidence="2">
    <location>
        <begin position="153"/>
        <end position="173"/>
    </location>
</feature>
<organism evidence="3 4">
    <name type="scientific">Globodera rostochiensis</name>
    <name type="common">Golden nematode worm</name>
    <name type="synonym">Heterodera rostochiensis</name>
    <dbReference type="NCBI Taxonomy" id="31243"/>
    <lineage>
        <taxon>Eukaryota</taxon>
        <taxon>Metazoa</taxon>
        <taxon>Ecdysozoa</taxon>
        <taxon>Nematoda</taxon>
        <taxon>Chromadorea</taxon>
        <taxon>Rhabditida</taxon>
        <taxon>Tylenchina</taxon>
        <taxon>Tylenchomorpha</taxon>
        <taxon>Tylenchoidea</taxon>
        <taxon>Heteroderidae</taxon>
        <taxon>Heteroderinae</taxon>
        <taxon>Globodera</taxon>
    </lineage>
</organism>
<evidence type="ECO:0000313" key="3">
    <source>
        <dbReference type="Proteomes" id="UP000887572"/>
    </source>
</evidence>
<feature type="region of interest" description="Disordered" evidence="1">
    <location>
        <begin position="243"/>
        <end position="266"/>
    </location>
</feature>
<evidence type="ECO:0000256" key="1">
    <source>
        <dbReference type="SAM" id="MobiDB-lite"/>
    </source>
</evidence>
<protein>
    <submittedName>
        <fullName evidence="4">Uncharacterized protein</fullName>
    </submittedName>
</protein>
<accession>A0A914GWV0</accession>
<keyword evidence="2" id="KW-0812">Transmembrane</keyword>
<feature type="transmembrane region" description="Helical" evidence="2">
    <location>
        <begin position="59"/>
        <end position="92"/>
    </location>
</feature>
<feature type="transmembrane region" description="Helical" evidence="2">
    <location>
        <begin position="205"/>
        <end position="227"/>
    </location>
</feature>
<proteinExistence type="predicted"/>